<dbReference type="EC" id="2.3.2.23" evidence="2"/>
<sequence length="223" mass="25412">MSSGPSHQARVRLGKEYKRLLKERVENIEAKPLETNILEWHYVVRGPKGTPYEGGVYHGKLKFPKNYPFGPPSIYMLTPSGRFMPSTKLCLSMSDFHPESWNPLWSVSSILKGLLSFMLEDTPTYGSIKTSLQKKRQLARASLAYNCTRSKQFNELFPHYRKIYEKRLAEAPPDGDGDAEGTENTNEALDDEGNIINRTSNFEYLLMTIVVLFLAVGMSYLYT</sequence>
<evidence type="ECO:0000256" key="7">
    <source>
        <dbReference type="ARBA" id="ARBA00022824"/>
    </source>
</evidence>
<dbReference type="PANTHER" id="PTHR24067">
    <property type="entry name" value="UBIQUITIN-CONJUGATING ENZYME E2"/>
    <property type="match status" value="1"/>
</dbReference>
<dbReference type="GO" id="GO:0005524">
    <property type="term" value="F:ATP binding"/>
    <property type="evidence" value="ECO:0007669"/>
    <property type="project" value="UniProtKB-KW"/>
</dbReference>
<name>A0A7S2XCJ3_9EUKA</name>
<keyword evidence="3" id="KW-0808">Transferase</keyword>
<keyword evidence="6" id="KW-0833">Ubl conjugation pathway</keyword>
<dbReference type="InterPro" id="IPR000608">
    <property type="entry name" value="UBC"/>
</dbReference>
<evidence type="ECO:0000256" key="12">
    <source>
        <dbReference type="SAM" id="Phobius"/>
    </source>
</evidence>
<evidence type="ECO:0000256" key="2">
    <source>
        <dbReference type="ARBA" id="ARBA00012486"/>
    </source>
</evidence>
<evidence type="ECO:0000313" key="14">
    <source>
        <dbReference type="EMBL" id="CAD9769288.1"/>
    </source>
</evidence>
<dbReference type="Gene3D" id="3.10.110.10">
    <property type="entry name" value="Ubiquitin Conjugating Enzyme"/>
    <property type="match status" value="1"/>
</dbReference>
<evidence type="ECO:0000256" key="10">
    <source>
        <dbReference type="ARBA" id="ARBA00023136"/>
    </source>
</evidence>
<dbReference type="PROSITE" id="PS50127">
    <property type="entry name" value="UBC_2"/>
    <property type="match status" value="1"/>
</dbReference>
<accession>A0A7S2XCJ3</accession>
<keyword evidence="5" id="KW-0547">Nucleotide-binding</keyword>
<dbReference type="AlphaFoldDB" id="A0A7S2XCJ3"/>
<gene>
    <name evidence="14" type="ORF">LSP00402_LOCUS13270</name>
</gene>
<dbReference type="CDD" id="cd23799">
    <property type="entry name" value="UBCc_UBE2J"/>
    <property type="match status" value="1"/>
</dbReference>
<feature type="transmembrane region" description="Helical" evidence="12">
    <location>
        <begin position="204"/>
        <end position="222"/>
    </location>
</feature>
<keyword evidence="7" id="KW-0256">Endoplasmic reticulum</keyword>
<comment type="subcellular location">
    <subcellularLocation>
        <location evidence="1">Endoplasmic reticulum membrane</location>
    </subcellularLocation>
</comment>
<evidence type="ECO:0000256" key="8">
    <source>
        <dbReference type="ARBA" id="ARBA00022840"/>
    </source>
</evidence>
<keyword evidence="8" id="KW-0067">ATP-binding</keyword>
<protein>
    <recommendedName>
        <fullName evidence="2">E2 ubiquitin-conjugating enzyme</fullName>
        <ecNumber evidence="2">2.3.2.23</ecNumber>
    </recommendedName>
</protein>
<evidence type="ECO:0000256" key="4">
    <source>
        <dbReference type="ARBA" id="ARBA00022692"/>
    </source>
</evidence>
<dbReference type="EMBL" id="HBHP01021310">
    <property type="protein sequence ID" value="CAD9769288.1"/>
    <property type="molecule type" value="Transcribed_RNA"/>
</dbReference>
<dbReference type="GO" id="GO:0061631">
    <property type="term" value="F:ubiquitin conjugating enzyme activity"/>
    <property type="evidence" value="ECO:0007669"/>
    <property type="project" value="UniProtKB-EC"/>
</dbReference>
<reference evidence="14" key="1">
    <citation type="submission" date="2021-01" db="EMBL/GenBank/DDBJ databases">
        <authorList>
            <person name="Corre E."/>
            <person name="Pelletier E."/>
            <person name="Niang G."/>
            <person name="Scheremetjew M."/>
            <person name="Finn R."/>
            <person name="Kale V."/>
            <person name="Holt S."/>
            <person name="Cochrane G."/>
            <person name="Meng A."/>
            <person name="Brown T."/>
            <person name="Cohen L."/>
        </authorList>
    </citation>
    <scope>NUCLEOTIDE SEQUENCE</scope>
    <source>
        <strain evidence="14">CCMP622</strain>
    </source>
</reference>
<dbReference type="InterPro" id="IPR050113">
    <property type="entry name" value="Ub_conjugating_enzyme"/>
</dbReference>
<evidence type="ECO:0000256" key="3">
    <source>
        <dbReference type="ARBA" id="ARBA00022679"/>
    </source>
</evidence>
<evidence type="ECO:0000256" key="1">
    <source>
        <dbReference type="ARBA" id="ARBA00004586"/>
    </source>
</evidence>
<feature type="domain" description="UBC core" evidence="13">
    <location>
        <begin position="8"/>
        <end position="166"/>
    </location>
</feature>
<dbReference type="FunFam" id="3.10.110.10:FF:000023">
    <property type="entry name" value="Ubiquitin-conjugating enzyme E2 J2"/>
    <property type="match status" value="1"/>
</dbReference>
<evidence type="ECO:0000256" key="9">
    <source>
        <dbReference type="ARBA" id="ARBA00022989"/>
    </source>
</evidence>
<organism evidence="14">
    <name type="scientific">Lotharella oceanica</name>
    <dbReference type="NCBI Taxonomy" id="641309"/>
    <lineage>
        <taxon>Eukaryota</taxon>
        <taxon>Sar</taxon>
        <taxon>Rhizaria</taxon>
        <taxon>Cercozoa</taxon>
        <taxon>Chlorarachniophyceae</taxon>
        <taxon>Lotharella</taxon>
    </lineage>
</organism>
<proteinExistence type="predicted"/>
<dbReference type="SUPFAM" id="SSF54495">
    <property type="entry name" value="UBC-like"/>
    <property type="match status" value="1"/>
</dbReference>
<evidence type="ECO:0000259" key="13">
    <source>
        <dbReference type="PROSITE" id="PS50127"/>
    </source>
</evidence>
<feature type="region of interest" description="Disordered" evidence="11">
    <location>
        <begin position="170"/>
        <end position="192"/>
    </location>
</feature>
<evidence type="ECO:0000256" key="11">
    <source>
        <dbReference type="SAM" id="MobiDB-lite"/>
    </source>
</evidence>
<keyword evidence="10 12" id="KW-0472">Membrane</keyword>
<keyword evidence="4 12" id="KW-0812">Transmembrane</keyword>
<dbReference type="Pfam" id="PF00179">
    <property type="entry name" value="UQ_con"/>
    <property type="match status" value="1"/>
</dbReference>
<evidence type="ECO:0000256" key="6">
    <source>
        <dbReference type="ARBA" id="ARBA00022786"/>
    </source>
</evidence>
<evidence type="ECO:0000256" key="5">
    <source>
        <dbReference type="ARBA" id="ARBA00022741"/>
    </source>
</evidence>
<keyword evidence="9 12" id="KW-1133">Transmembrane helix</keyword>
<dbReference type="GO" id="GO:0005789">
    <property type="term" value="C:endoplasmic reticulum membrane"/>
    <property type="evidence" value="ECO:0007669"/>
    <property type="project" value="UniProtKB-SubCell"/>
</dbReference>
<dbReference type="InterPro" id="IPR016135">
    <property type="entry name" value="UBQ-conjugating_enzyme/RWD"/>
</dbReference>
<dbReference type="SMART" id="SM00212">
    <property type="entry name" value="UBCc"/>
    <property type="match status" value="1"/>
</dbReference>